<comment type="subcellular location">
    <subcellularLocation>
        <location evidence="1">Cell membrane</location>
        <topology evidence="1">Multi-pass membrane protein</topology>
    </subcellularLocation>
</comment>
<proteinExistence type="predicted"/>
<dbReference type="Proteomes" id="UP001162734">
    <property type="component" value="Chromosome"/>
</dbReference>
<feature type="transmembrane region" description="Helical" evidence="6">
    <location>
        <begin position="324"/>
        <end position="346"/>
    </location>
</feature>
<feature type="transmembrane region" description="Helical" evidence="6">
    <location>
        <begin position="121"/>
        <end position="140"/>
    </location>
</feature>
<feature type="transmembrane region" description="Helical" evidence="6">
    <location>
        <begin position="38"/>
        <end position="59"/>
    </location>
</feature>
<sequence length="356" mass="37889">MDATPSSPGRAVSAPALVAWLLVLAGLVALPRFLDSPYALHMMVLLFLSIIMGEAWNVLGGYTGQYSVGHAAYFGAGAYTTMMLMQFKQVPPWYGVFAGIAVALLLALVIGSITFRLRGPYFVLASIAMAEILRLIVLNWKDATNGAEGILATEVPPLKVGSYLVTDFSTKVPFYYGGLALAVAVILVNWAVQGSKLGYYFQAIREDQDAAHSLGIHLSLYKNVALAISAVFTAWAGAYYAVYVGFIDPAAALGIDVSVQIVLICIIGGIGTILGPMVGSLVLVPLSEALRSNLIAEGLFRIGLVSESSPTGQFLRENLAHAHALIYGVLVVVVILFMPDGVLGFVRHALARRRAA</sequence>
<dbReference type="PANTHER" id="PTHR30482:SF10">
    <property type="entry name" value="HIGH-AFFINITY BRANCHED-CHAIN AMINO ACID TRANSPORT PROTEIN BRAE"/>
    <property type="match status" value="1"/>
</dbReference>
<evidence type="ECO:0000313" key="8">
    <source>
        <dbReference type="Proteomes" id="UP001162734"/>
    </source>
</evidence>
<evidence type="ECO:0000313" key="7">
    <source>
        <dbReference type="EMBL" id="BDG07214.1"/>
    </source>
</evidence>
<keyword evidence="2" id="KW-1003">Cell membrane</keyword>
<dbReference type="PANTHER" id="PTHR30482">
    <property type="entry name" value="HIGH-AFFINITY BRANCHED-CHAIN AMINO ACID TRANSPORT SYSTEM PERMEASE"/>
    <property type="match status" value="1"/>
</dbReference>
<feature type="transmembrane region" description="Helical" evidence="6">
    <location>
        <begin position="12"/>
        <end position="31"/>
    </location>
</feature>
<dbReference type="RefSeq" id="WP_248343816.1">
    <property type="nucleotide sequence ID" value="NZ_AP025592.1"/>
</dbReference>
<dbReference type="InterPro" id="IPR043428">
    <property type="entry name" value="LivM-like"/>
</dbReference>
<keyword evidence="5 6" id="KW-0472">Membrane</keyword>
<evidence type="ECO:0000256" key="2">
    <source>
        <dbReference type="ARBA" id="ARBA00022475"/>
    </source>
</evidence>
<reference evidence="8" key="1">
    <citation type="journal article" date="2022" name="Int. J. Syst. Evol. Microbiol.">
        <title>Anaeromyxobacter oryzae sp. nov., Anaeromyxobacter diazotrophicus sp. nov. and Anaeromyxobacter paludicola sp. nov., isolated from paddy soils.</title>
        <authorList>
            <person name="Itoh H."/>
            <person name="Xu Z."/>
            <person name="Mise K."/>
            <person name="Masuda Y."/>
            <person name="Ushijima N."/>
            <person name="Hayakawa C."/>
            <person name="Shiratori Y."/>
            <person name="Senoo K."/>
        </authorList>
    </citation>
    <scope>NUCLEOTIDE SEQUENCE [LARGE SCALE GENOMIC DNA]</scope>
    <source>
        <strain evidence="8">Red630</strain>
    </source>
</reference>
<protein>
    <submittedName>
        <fullName evidence="7">Branched-chain amino acid ABC transporter permease</fullName>
    </submittedName>
</protein>
<dbReference type="EMBL" id="AP025592">
    <property type="protein sequence ID" value="BDG07214.1"/>
    <property type="molecule type" value="Genomic_DNA"/>
</dbReference>
<feature type="transmembrane region" description="Helical" evidence="6">
    <location>
        <begin position="174"/>
        <end position="192"/>
    </location>
</feature>
<feature type="transmembrane region" description="Helical" evidence="6">
    <location>
        <begin position="259"/>
        <end position="284"/>
    </location>
</feature>
<dbReference type="InterPro" id="IPR001851">
    <property type="entry name" value="ABC_transp_permease"/>
</dbReference>
<accession>A0ABM7X5X3</accession>
<name>A0ABM7X5X3_9BACT</name>
<keyword evidence="8" id="KW-1185">Reference proteome</keyword>
<evidence type="ECO:0000256" key="6">
    <source>
        <dbReference type="SAM" id="Phobius"/>
    </source>
</evidence>
<organism evidence="7 8">
    <name type="scientific">Anaeromyxobacter paludicola</name>
    <dbReference type="NCBI Taxonomy" id="2918171"/>
    <lineage>
        <taxon>Bacteria</taxon>
        <taxon>Pseudomonadati</taxon>
        <taxon>Myxococcota</taxon>
        <taxon>Myxococcia</taxon>
        <taxon>Myxococcales</taxon>
        <taxon>Cystobacterineae</taxon>
        <taxon>Anaeromyxobacteraceae</taxon>
        <taxon>Anaeromyxobacter</taxon>
    </lineage>
</organism>
<dbReference type="CDD" id="cd06581">
    <property type="entry name" value="TM_PBP1_LivM_like"/>
    <property type="match status" value="1"/>
</dbReference>
<evidence type="ECO:0000256" key="1">
    <source>
        <dbReference type="ARBA" id="ARBA00004651"/>
    </source>
</evidence>
<evidence type="ECO:0000256" key="5">
    <source>
        <dbReference type="ARBA" id="ARBA00023136"/>
    </source>
</evidence>
<dbReference type="Pfam" id="PF02653">
    <property type="entry name" value="BPD_transp_2"/>
    <property type="match status" value="1"/>
</dbReference>
<evidence type="ECO:0000256" key="3">
    <source>
        <dbReference type="ARBA" id="ARBA00022692"/>
    </source>
</evidence>
<gene>
    <name evidence="7" type="ORF">AMPC_03270</name>
</gene>
<keyword evidence="4 6" id="KW-1133">Transmembrane helix</keyword>
<keyword evidence="3 6" id="KW-0812">Transmembrane</keyword>
<feature type="transmembrane region" description="Helical" evidence="6">
    <location>
        <begin position="94"/>
        <end position="115"/>
    </location>
</feature>
<feature type="transmembrane region" description="Helical" evidence="6">
    <location>
        <begin position="224"/>
        <end position="247"/>
    </location>
</feature>
<evidence type="ECO:0000256" key="4">
    <source>
        <dbReference type="ARBA" id="ARBA00022989"/>
    </source>
</evidence>